<protein>
    <recommendedName>
        <fullName evidence="5">Tetratricopeptide repeat protein 25</fullName>
    </recommendedName>
</protein>
<dbReference type="EMBL" id="JABFTP020000001">
    <property type="protein sequence ID" value="KAL3266818.1"/>
    <property type="molecule type" value="Genomic_DNA"/>
</dbReference>
<dbReference type="InterPro" id="IPR011990">
    <property type="entry name" value="TPR-like_helical_dom_sf"/>
</dbReference>
<proteinExistence type="predicted"/>
<dbReference type="PANTHER" id="PTHR21391">
    <property type="entry name" value="AT04489P-RELATED"/>
    <property type="match status" value="1"/>
</dbReference>
<feature type="compositionally biased region" description="Basic and acidic residues" evidence="2">
    <location>
        <begin position="191"/>
        <end position="208"/>
    </location>
</feature>
<dbReference type="PANTHER" id="PTHR21391:SF0">
    <property type="entry name" value="AT04489P-RELATED"/>
    <property type="match status" value="1"/>
</dbReference>
<feature type="repeat" description="TPR" evidence="1">
    <location>
        <begin position="18"/>
        <end position="51"/>
    </location>
</feature>
<dbReference type="Gene3D" id="1.25.40.10">
    <property type="entry name" value="Tetratricopeptide repeat domain"/>
    <property type="match status" value="1"/>
</dbReference>
<dbReference type="SUPFAM" id="SSF48452">
    <property type="entry name" value="TPR-like"/>
    <property type="match status" value="1"/>
</dbReference>
<evidence type="ECO:0008006" key="5">
    <source>
        <dbReference type="Google" id="ProtNLM"/>
    </source>
</evidence>
<dbReference type="AlphaFoldDB" id="A0ABD2MKD9"/>
<evidence type="ECO:0000313" key="3">
    <source>
        <dbReference type="EMBL" id="KAL3266818.1"/>
    </source>
</evidence>
<dbReference type="PROSITE" id="PS50005">
    <property type="entry name" value="TPR"/>
    <property type="match status" value="1"/>
</dbReference>
<organism evidence="3 4">
    <name type="scientific">Cryptolaemus montrouzieri</name>
    <dbReference type="NCBI Taxonomy" id="559131"/>
    <lineage>
        <taxon>Eukaryota</taxon>
        <taxon>Metazoa</taxon>
        <taxon>Ecdysozoa</taxon>
        <taxon>Arthropoda</taxon>
        <taxon>Hexapoda</taxon>
        <taxon>Insecta</taxon>
        <taxon>Pterygota</taxon>
        <taxon>Neoptera</taxon>
        <taxon>Endopterygota</taxon>
        <taxon>Coleoptera</taxon>
        <taxon>Polyphaga</taxon>
        <taxon>Cucujiformia</taxon>
        <taxon>Coccinelloidea</taxon>
        <taxon>Coccinellidae</taxon>
        <taxon>Scymninae</taxon>
        <taxon>Scymnini</taxon>
        <taxon>Cryptolaemus</taxon>
    </lineage>
</organism>
<accession>A0ABD2MKD9</accession>
<reference evidence="3 4" key="1">
    <citation type="journal article" date="2021" name="BMC Biol.">
        <title>Horizontally acquired antibacterial genes associated with adaptive radiation of ladybird beetles.</title>
        <authorList>
            <person name="Li H.S."/>
            <person name="Tang X.F."/>
            <person name="Huang Y.H."/>
            <person name="Xu Z.Y."/>
            <person name="Chen M.L."/>
            <person name="Du X.Y."/>
            <person name="Qiu B.Y."/>
            <person name="Chen P.T."/>
            <person name="Zhang W."/>
            <person name="Slipinski A."/>
            <person name="Escalona H.E."/>
            <person name="Waterhouse R.M."/>
            <person name="Zwick A."/>
            <person name="Pang H."/>
        </authorList>
    </citation>
    <scope>NUCLEOTIDE SEQUENCE [LARGE SCALE GENOMIC DNA]</scope>
    <source>
        <strain evidence="3">SYSU2018</strain>
    </source>
</reference>
<dbReference type="Proteomes" id="UP001516400">
    <property type="component" value="Unassembled WGS sequence"/>
</dbReference>
<feature type="compositionally biased region" description="Low complexity" evidence="2">
    <location>
        <begin position="643"/>
        <end position="653"/>
    </location>
</feature>
<comment type="caution">
    <text evidence="3">The sequence shown here is derived from an EMBL/GenBank/DDBJ whole genome shotgun (WGS) entry which is preliminary data.</text>
</comment>
<evidence type="ECO:0000256" key="2">
    <source>
        <dbReference type="SAM" id="MobiDB-lite"/>
    </source>
</evidence>
<feature type="compositionally biased region" description="Basic and acidic residues" evidence="2">
    <location>
        <begin position="654"/>
        <end position="663"/>
    </location>
</feature>
<sequence>MPNIKFNPEKLKDAYNWPVYYRELGYYVKQREEYERSLKFFDESLKKDPDCVRTLHGRVDARAKSIKFSGALEDIQRILNVDPDNIYLRGQKALLTYLVCEFETALVQNFRNVPLRKKPDNFVMGVMHCENAIMNCISERAGKPLRDHFKLIRQIAWTKTLEKQRPYRPVALLRKKKKKSVYMNLPTTQRKKIDKEDKKKEKVQSNKERTRRSTSSNEGKIFSASIAMFEESSSIMDTLGSHEDSLANFRVPLGAPFPYSPLQRHTSNIENYLAERYLDKLYHDKSFLKHLPTIMGATIANQKGSDKIIQLAKRGFKNISQTQEILRARRPFYFIKYQEATTCGKLDDRKKQALKLLQDAALKQANFIMSKIENAVQDRRLRRLLESVEKFITFVESTTKKIFPTRQAYLSKMVELLCEGFYEMKKFSKNMTDEEKDTRVKIVLGLPMEKYPSTDSLATDLRDWFINWKKMTAIYKKRLFRASSPEEFAWLYHELSRFSFEMKQYELSRMYARKCITEANLCKKLKWILNAMLLIVRIDILQRNKNDAKTQVKHARKVANRMKDADMLELLERCIEAIEQSTIDDVLGIKVLEMREKNIVKLLTTQQMKDEAVLLFRRIATLPPTKRMSVMPGFTYADKSRKTSSSSDSLVSDVSKKSKKVEPKQRGIGFLDLIL</sequence>
<keyword evidence="4" id="KW-1185">Reference proteome</keyword>
<name>A0ABD2MKD9_9CUCU</name>
<gene>
    <name evidence="3" type="ORF">HHI36_010972</name>
</gene>
<evidence type="ECO:0000313" key="4">
    <source>
        <dbReference type="Proteomes" id="UP001516400"/>
    </source>
</evidence>
<feature type="region of interest" description="Disordered" evidence="2">
    <location>
        <begin position="184"/>
        <end position="218"/>
    </location>
</feature>
<keyword evidence="1" id="KW-0802">TPR repeat</keyword>
<feature type="region of interest" description="Disordered" evidence="2">
    <location>
        <begin position="637"/>
        <end position="663"/>
    </location>
</feature>
<evidence type="ECO:0000256" key="1">
    <source>
        <dbReference type="PROSITE-ProRule" id="PRU00339"/>
    </source>
</evidence>
<dbReference type="InterPro" id="IPR019734">
    <property type="entry name" value="TPR_rpt"/>
</dbReference>